<protein>
    <recommendedName>
        <fullName evidence="3">Lipoprotein</fullName>
    </recommendedName>
</protein>
<accession>A0ABP2ZEJ9</accession>
<evidence type="ECO:0008006" key="3">
    <source>
        <dbReference type="Google" id="ProtNLM"/>
    </source>
</evidence>
<comment type="caution">
    <text evidence="1">The sequence shown here is derived from an EMBL/GenBank/DDBJ whole genome shotgun (WGS) entry which is preliminary data.</text>
</comment>
<name>A0ABP2ZEJ9_ACILW</name>
<proteinExistence type="predicted"/>
<sequence>MKIYNLFHSFFVISVLTGCIAKPALVSDAIEPVKPVIFIKQSPETKIYMLSMTGGKLHLDRHGCIRLNSDTDPFIIWANSSELEYTNDGRISITNKFNNHKVFIGDEIRLGGGMYPTKLQSIPDVCTKHGYWLAAPL</sequence>
<keyword evidence="2" id="KW-1185">Reference proteome</keyword>
<gene>
    <name evidence="1" type="ORF">P800_03319</name>
</gene>
<evidence type="ECO:0000313" key="2">
    <source>
        <dbReference type="Proteomes" id="UP000018465"/>
    </source>
</evidence>
<dbReference type="Proteomes" id="UP000018465">
    <property type="component" value="Unassembled WGS sequence"/>
</dbReference>
<evidence type="ECO:0000313" key="1">
    <source>
        <dbReference type="EMBL" id="ESJ93655.1"/>
    </source>
</evidence>
<organism evidence="1 2">
    <name type="scientific">Acinetobacter lwoffii NCTC 5866 = CIP 64.10 = NIPH 512</name>
    <dbReference type="NCBI Taxonomy" id="981327"/>
    <lineage>
        <taxon>Bacteria</taxon>
        <taxon>Pseudomonadati</taxon>
        <taxon>Pseudomonadota</taxon>
        <taxon>Gammaproteobacteria</taxon>
        <taxon>Moraxellales</taxon>
        <taxon>Moraxellaceae</taxon>
        <taxon>Acinetobacter</taxon>
    </lineage>
</organism>
<dbReference type="RefSeq" id="WP_004647568.1">
    <property type="nucleotide sequence ID" value="NZ_KI530572.1"/>
</dbReference>
<dbReference type="EMBL" id="AYHO01000013">
    <property type="protein sequence ID" value="ESJ93655.1"/>
    <property type="molecule type" value="Genomic_DNA"/>
</dbReference>
<dbReference type="PROSITE" id="PS51257">
    <property type="entry name" value="PROKAR_LIPOPROTEIN"/>
    <property type="match status" value="1"/>
</dbReference>
<reference evidence="1 2" key="1">
    <citation type="submission" date="2013-10" db="EMBL/GenBank/DDBJ databases">
        <title>The Genome Sequence of Acinetobacter lwoffii NIPH 512.</title>
        <authorList>
            <consortium name="The Broad Institute Genomics Platform"/>
            <consortium name="The Broad Institute Genome Sequencing Center for Infectious Disease"/>
            <person name="Cerqueira G."/>
            <person name="Feldgarden M."/>
            <person name="Courvalin P."/>
            <person name="Grillot-Courvalin C."/>
            <person name="Clermont D."/>
            <person name="Rocha E."/>
            <person name="Yoon E.-J."/>
            <person name="Nemec A."/>
            <person name="Young S.K."/>
            <person name="Zeng Q."/>
            <person name="Gargeya S."/>
            <person name="Fitzgerald M."/>
            <person name="Abouelleil A."/>
            <person name="Alvarado L."/>
            <person name="Berlin A.M."/>
            <person name="Chapman S.B."/>
            <person name="Gainer-Dewar J."/>
            <person name="Goldberg J."/>
            <person name="Gnerre S."/>
            <person name="Griggs A."/>
            <person name="Gujja S."/>
            <person name="Hansen M."/>
            <person name="Howarth C."/>
            <person name="Imamovic A."/>
            <person name="Ireland A."/>
            <person name="Larimer J."/>
            <person name="McCowan C."/>
            <person name="Murphy C."/>
            <person name="Pearson M."/>
            <person name="Poon T.W."/>
            <person name="Priest M."/>
            <person name="Roberts A."/>
            <person name="Saif S."/>
            <person name="Shea T."/>
            <person name="Sykes S."/>
            <person name="Wortman J."/>
            <person name="Nusbaum C."/>
            <person name="Birren B."/>
        </authorList>
    </citation>
    <scope>NUCLEOTIDE SEQUENCE [LARGE SCALE GENOMIC DNA]</scope>
    <source>
        <strain evidence="1 2">NIPH 512</strain>
    </source>
</reference>